<dbReference type="InterPro" id="IPR036388">
    <property type="entry name" value="WH-like_DNA-bd_sf"/>
</dbReference>
<accession>A0A161ZWE8</accession>
<evidence type="ECO:0000256" key="1">
    <source>
        <dbReference type="ARBA" id="ARBA00023125"/>
    </source>
</evidence>
<comment type="caution">
    <text evidence="2">The sequence shown here is derived from an EMBL/GenBank/DDBJ whole genome shotgun (WGS) entry which is preliminary data.</text>
</comment>
<dbReference type="GO" id="GO:0003677">
    <property type="term" value="F:DNA binding"/>
    <property type="evidence" value="ECO:0007669"/>
    <property type="project" value="UniProtKB-KW"/>
</dbReference>
<protein>
    <submittedName>
        <fullName evidence="2">BadM/Rrf2 family transcriptional regulator</fullName>
    </submittedName>
</protein>
<dbReference type="Pfam" id="PF02082">
    <property type="entry name" value="Rrf2"/>
    <property type="match status" value="1"/>
</dbReference>
<reference evidence="2 3" key="1">
    <citation type="submission" date="2016-04" db="EMBL/GenBank/DDBJ databases">
        <title>Draft genome sequence of Aeribacillus pallidus 8m3 from petroleum reservoir.</title>
        <authorList>
            <person name="Poltaraus A.B."/>
            <person name="Nazina T.N."/>
            <person name="Tourova T.P."/>
            <person name="Malakho S.M."/>
            <person name="Korshunova A.V."/>
            <person name="Sokolova D.S."/>
        </authorList>
    </citation>
    <scope>NUCLEOTIDE SEQUENCE [LARGE SCALE GENOMIC DNA]</scope>
    <source>
        <strain evidence="2 3">8m3</strain>
    </source>
</reference>
<organism evidence="2 3">
    <name type="scientific">Aeribacillus pallidus</name>
    <dbReference type="NCBI Taxonomy" id="33936"/>
    <lineage>
        <taxon>Bacteria</taxon>
        <taxon>Bacillati</taxon>
        <taxon>Bacillota</taxon>
        <taxon>Bacilli</taxon>
        <taxon>Bacillales</taxon>
        <taxon>Bacillaceae</taxon>
        <taxon>Aeribacillus</taxon>
    </lineage>
</organism>
<dbReference type="PROSITE" id="PS51197">
    <property type="entry name" value="HTH_RRF2_2"/>
    <property type="match status" value="1"/>
</dbReference>
<name>A0A161ZWE8_9BACI</name>
<dbReference type="PANTHER" id="PTHR33221:SF5">
    <property type="entry name" value="HTH-TYPE TRANSCRIPTIONAL REGULATOR ISCR"/>
    <property type="match status" value="1"/>
</dbReference>
<dbReference type="STRING" id="33936.AZI98_02110"/>
<dbReference type="NCBIfam" id="TIGR00738">
    <property type="entry name" value="rrf2_super"/>
    <property type="match status" value="1"/>
</dbReference>
<dbReference type="GO" id="GO:0003700">
    <property type="term" value="F:DNA-binding transcription factor activity"/>
    <property type="evidence" value="ECO:0007669"/>
    <property type="project" value="TreeGrafter"/>
</dbReference>
<dbReference type="RefSeq" id="WP_063386634.1">
    <property type="nucleotide sequence ID" value="NZ_LVHY01000112.1"/>
</dbReference>
<dbReference type="Gene3D" id="1.10.10.10">
    <property type="entry name" value="Winged helix-like DNA-binding domain superfamily/Winged helix DNA-binding domain"/>
    <property type="match status" value="1"/>
</dbReference>
<keyword evidence="1" id="KW-0238">DNA-binding</keyword>
<dbReference type="OrthoDB" id="9795923at2"/>
<dbReference type="InterPro" id="IPR030489">
    <property type="entry name" value="TR_Rrf2-type_CS"/>
</dbReference>
<proteinExistence type="predicted"/>
<evidence type="ECO:0000313" key="3">
    <source>
        <dbReference type="Proteomes" id="UP000076476"/>
    </source>
</evidence>
<dbReference type="EMBL" id="LWBR01000006">
    <property type="protein sequence ID" value="KZN97767.1"/>
    <property type="molecule type" value="Genomic_DNA"/>
</dbReference>
<dbReference type="Proteomes" id="UP000076476">
    <property type="component" value="Unassembled WGS sequence"/>
</dbReference>
<gene>
    <name evidence="2" type="ORF">AZI98_02110</name>
</gene>
<dbReference type="GeneID" id="301125335"/>
<dbReference type="PROSITE" id="PS01332">
    <property type="entry name" value="HTH_RRF2_1"/>
    <property type="match status" value="1"/>
</dbReference>
<sequence>MKVSSRGEYALRALLVLGQQQGKVCPINEIAKQTLVTVKYLEQILLQLRKLGYVHSKRGIQGGYMLRLSPTDINIGEVIRQIEGPLSPMGCASTTAYVPCPLEDKCLLKPLWTVVRDTIARVLEQTTLDDLLNKRITTGIGGESFVKNEN</sequence>
<dbReference type="SUPFAM" id="SSF46785">
    <property type="entry name" value="Winged helix' DNA-binding domain"/>
    <property type="match status" value="1"/>
</dbReference>
<accession>A0A163YTP5</accession>
<dbReference type="GO" id="GO:0005829">
    <property type="term" value="C:cytosol"/>
    <property type="evidence" value="ECO:0007669"/>
    <property type="project" value="TreeGrafter"/>
</dbReference>
<evidence type="ECO:0000313" key="2">
    <source>
        <dbReference type="EMBL" id="KZN97767.1"/>
    </source>
</evidence>
<keyword evidence="3" id="KW-1185">Reference proteome</keyword>
<dbReference type="PANTHER" id="PTHR33221">
    <property type="entry name" value="WINGED HELIX-TURN-HELIX TRANSCRIPTIONAL REGULATOR, RRF2 FAMILY"/>
    <property type="match status" value="1"/>
</dbReference>
<dbReference type="AlphaFoldDB" id="A0A161ZWE8"/>
<dbReference type="InterPro" id="IPR036390">
    <property type="entry name" value="WH_DNA-bd_sf"/>
</dbReference>
<dbReference type="InterPro" id="IPR000944">
    <property type="entry name" value="Tscrpt_reg_Rrf2"/>
</dbReference>